<organism evidence="7 8">
    <name type="scientific">Pendulispora brunnea</name>
    <dbReference type="NCBI Taxonomy" id="2905690"/>
    <lineage>
        <taxon>Bacteria</taxon>
        <taxon>Pseudomonadati</taxon>
        <taxon>Myxococcota</taxon>
        <taxon>Myxococcia</taxon>
        <taxon>Myxococcales</taxon>
        <taxon>Sorangiineae</taxon>
        <taxon>Pendulisporaceae</taxon>
        <taxon>Pendulispora</taxon>
    </lineage>
</organism>
<dbReference type="InterPro" id="IPR025662">
    <property type="entry name" value="Sigma_54_int_dom_ATP-bd_1"/>
</dbReference>
<keyword evidence="8" id="KW-1185">Reference proteome</keyword>
<gene>
    <name evidence="7" type="ORF">LZC95_24315</name>
</gene>
<dbReference type="RefSeq" id="WP_394850568.1">
    <property type="nucleotide sequence ID" value="NZ_CP089982.1"/>
</dbReference>
<dbReference type="PANTHER" id="PTHR32071:SF117">
    <property type="entry name" value="PTS-DEPENDENT DIHYDROXYACETONE KINASE OPERON REGULATORY PROTEIN-RELATED"/>
    <property type="match status" value="1"/>
</dbReference>
<protein>
    <submittedName>
        <fullName evidence="7">Sigma-54 dependent transcriptional regulator</fullName>
    </submittedName>
</protein>
<dbReference type="Pfam" id="PF25601">
    <property type="entry name" value="AAA_lid_14"/>
    <property type="match status" value="1"/>
</dbReference>
<dbReference type="Gene3D" id="3.40.50.300">
    <property type="entry name" value="P-loop containing nucleotide triphosphate hydrolases"/>
    <property type="match status" value="1"/>
</dbReference>
<dbReference type="Pfam" id="PF00158">
    <property type="entry name" value="Sigma54_activat"/>
    <property type="match status" value="1"/>
</dbReference>
<dbReference type="CDD" id="cd00009">
    <property type="entry name" value="AAA"/>
    <property type="match status" value="1"/>
</dbReference>
<dbReference type="InterPro" id="IPR003593">
    <property type="entry name" value="AAA+_ATPase"/>
</dbReference>
<evidence type="ECO:0000259" key="6">
    <source>
        <dbReference type="PROSITE" id="PS50045"/>
    </source>
</evidence>
<dbReference type="InterPro" id="IPR027417">
    <property type="entry name" value="P-loop_NTPase"/>
</dbReference>
<keyword evidence="4" id="KW-0238">DNA-binding</keyword>
<evidence type="ECO:0000313" key="8">
    <source>
        <dbReference type="Proteomes" id="UP001379533"/>
    </source>
</evidence>
<dbReference type="PROSITE" id="PS00675">
    <property type="entry name" value="SIGMA54_INTERACT_1"/>
    <property type="match status" value="1"/>
</dbReference>
<dbReference type="EMBL" id="CP089982">
    <property type="protein sequence ID" value="WXA99927.1"/>
    <property type="molecule type" value="Genomic_DNA"/>
</dbReference>
<dbReference type="Gene3D" id="1.10.8.60">
    <property type="match status" value="1"/>
</dbReference>
<keyword evidence="2" id="KW-0067">ATP-binding</keyword>
<dbReference type="Gene3D" id="1.10.10.60">
    <property type="entry name" value="Homeodomain-like"/>
    <property type="match status" value="1"/>
</dbReference>
<name>A0ABZ2KMQ0_9BACT</name>
<dbReference type="InterPro" id="IPR002078">
    <property type="entry name" value="Sigma_54_int"/>
</dbReference>
<evidence type="ECO:0000313" key="7">
    <source>
        <dbReference type="EMBL" id="WXA99927.1"/>
    </source>
</evidence>
<dbReference type="PROSITE" id="PS50045">
    <property type="entry name" value="SIGMA54_INTERACT_4"/>
    <property type="match status" value="1"/>
</dbReference>
<keyword evidence="1" id="KW-0547">Nucleotide-binding</keyword>
<dbReference type="SMART" id="SM00382">
    <property type="entry name" value="AAA"/>
    <property type="match status" value="1"/>
</dbReference>
<evidence type="ECO:0000256" key="5">
    <source>
        <dbReference type="ARBA" id="ARBA00023163"/>
    </source>
</evidence>
<sequence length="334" mass="37395">MSMMCDEERTSIRPPPSPLHVGAVETGFGPVLGASPVMRQLYPVFEKLASSSVPVLIEGETGTGKEVLAEAIHEAGDRGGPFVVFDCTTVAHSLFESELFGHERGAFTGADRTRVGIFEEANGGTLFIDEIGDLDLPSQAKLLRVLERRQVRRIGGNGLLKVDVRVICATRRNLDEEVQERRFRDDLFFRLAVARVELPPLRHRHGDIELLTRTFWQQMGGDVAQLPAPLLQRFEKYDWPGNIRELRNAIARQLALGSVVLPDRKSPEARGTADWIDNLVAQSLPLRQARAIITSELERRYVRHMLEIHDGDLGRAAEASGVGRRYFQMLRTKI</sequence>
<keyword evidence="3" id="KW-0805">Transcription regulation</keyword>
<accession>A0ABZ2KMQ0</accession>
<dbReference type="PROSITE" id="PS00676">
    <property type="entry name" value="SIGMA54_INTERACT_2"/>
    <property type="match status" value="1"/>
</dbReference>
<keyword evidence="5" id="KW-0804">Transcription</keyword>
<dbReference type="InterPro" id="IPR025944">
    <property type="entry name" value="Sigma_54_int_dom_CS"/>
</dbReference>
<evidence type="ECO:0000256" key="2">
    <source>
        <dbReference type="ARBA" id="ARBA00022840"/>
    </source>
</evidence>
<reference evidence="7 8" key="1">
    <citation type="submission" date="2021-12" db="EMBL/GenBank/DDBJ databases">
        <title>Discovery of the Pendulisporaceae a myxobacterial family with distinct sporulation behavior and unique specialized metabolism.</title>
        <authorList>
            <person name="Garcia R."/>
            <person name="Popoff A."/>
            <person name="Bader C.D."/>
            <person name="Loehr J."/>
            <person name="Walesch S."/>
            <person name="Walt C."/>
            <person name="Boldt J."/>
            <person name="Bunk B."/>
            <person name="Haeckl F.J.F.P.J."/>
            <person name="Gunesch A.P."/>
            <person name="Birkelbach J."/>
            <person name="Nuebel U."/>
            <person name="Pietschmann T."/>
            <person name="Bach T."/>
            <person name="Mueller R."/>
        </authorList>
    </citation>
    <scope>NUCLEOTIDE SEQUENCE [LARGE SCALE GENOMIC DNA]</scope>
    <source>
        <strain evidence="7 8">MSr12523</strain>
    </source>
</reference>
<proteinExistence type="predicted"/>
<evidence type="ECO:0000256" key="1">
    <source>
        <dbReference type="ARBA" id="ARBA00022741"/>
    </source>
</evidence>
<dbReference type="Proteomes" id="UP001379533">
    <property type="component" value="Chromosome"/>
</dbReference>
<feature type="domain" description="Sigma-54 factor interaction" evidence="6">
    <location>
        <begin position="31"/>
        <end position="255"/>
    </location>
</feature>
<dbReference type="InterPro" id="IPR025943">
    <property type="entry name" value="Sigma_54_int_dom_ATP-bd_2"/>
</dbReference>
<evidence type="ECO:0000256" key="4">
    <source>
        <dbReference type="ARBA" id="ARBA00023125"/>
    </source>
</evidence>
<dbReference type="PANTHER" id="PTHR32071">
    <property type="entry name" value="TRANSCRIPTIONAL REGULATORY PROTEIN"/>
    <property type="match status" value="1"/>
</dbReference>
<dbReference type="SUPFAM" id="SSF52540">
    <property type="entry name" value="P-loop containing nucleoside triphosphate hydrolases"/>
    <property type="match status" value="1"/>
</dbReference>
<dbReference type="PROSITE" id="PS00688">
    <property type="entry name" value="SIGMA54_INTERACT_3"/>
    <property type="match status" value="1"/>
</dbReference>
<dbReference type="InterPro" id="IPR058031">
    <property type="entry name" value="AAA_lid_NorR"/>
</dbReference>
<evidence type="ECO:0000256" key="3">
    <source>
        <dbReference type="ARBA" id="ARBA00023015"/>
    </source>
</evidence>